<comment type="caution">
    <text evidence="2">The sequence shown here is derived from an EMBL/GenBank/DDBJ whole genome shotgun (WGS) entry which is preliminary data.</text>
</comment>
<feature type="compositionally biased region" description="Acidic residues" evidence="1">
    <location>
        <begin position="8"/>
        <end position="19"/>
    </location>
</feature>
<keyword evidence="4" id="KW-1185">Reference proteome</keyword>
<feature type="region of interest" description="Disordered" evidence="1">
    <location>
        <begin position="1"/>
        <end position="27"/>
    </location>
</feature>
<dbReference type="AlphaFoldDB" id="A0A9P1GDY5"/>
<evidence type="ECO:0000313" key="3">
    <source>
        <dbReference type="EMBL" id="CAL4797748.1"/>
    </source>
</evidence>
<evidence type="ECO:0000313" key="2">
    <source>
        <dbReference type="EMBL" id="CAI4010436.1"/>
    </source>
</evidence>
<sequence length="179" mass="19480">MGSCCSSEFEEEFEIETDDESKTVRPNPAFRHSQLTPVTQYVEAQPQGVSGGAAGAGLNLPRLMPTYPTMPGKVVSWPAQRAGASPTKIVGHVTPEIQLSIKKAHEPETRAYSGGCPVLNVEMVQLEIDLDRIVEKCQKIKALQLQRLHFGPCIGGHTPKSNRPKGFLSGTYAAFLFIC</sequence>
<reference evidence="3 4" key="2">
    <citation type="submission" date="2024-05" db="EMBL/GenBank/DDBJ databases">
        <authorList>
            <person name="Chen Y."/>
            <person name="Shah S."/>
            <person name="Dougan E. K."/>
            <person name="Thang M."/>
            <person name="Chan C."/>
        </authorList>
    </citation>
    <scope>NUCLEOTIDE SEQUENCE [LARGE SCALE GENOMIC DNA]</scope>
</reference>
<protein>
    <submittedName>
        <fullName evidence="2">Uncharacterized protein</fullName>
    </submittedName>
</protein>
<dbReference type="EMBL" id="CAMXCT030004807">
    <property type="protein sequence ID" value="CAL4797748.1"/>
    <property type="molecule type" value="Genomic_DNA"/>
</dbReference>
<name>A0A9P1GDY5_9DINO</name>
<dbReference type="EMBL" id="CAMXCT010004807">
    <property type="protein sequence ID" value="CAI4010436.1"/>
    <property type="molecule type" value="Genomic_DNA"/>
</dbReference>
<reference evidence="2" key="1">
    <citation type="submission" date="2022-10" db="EMBL/GenBank/DDBJ databases">
        <authorList>
            <person name="Chen Y."/>
            <person name="Dougan E. K."/>
            <person name="Chan C."/>
            <person name="Rhodes N."/>
            <person name="Thang M."/>
        </authorList>
    </citation>
    <scope>NUCLEOTIDE SEQUENCE</scope>
</reference>
<evidence type="ECO:0000256" key="1">
    <source>
        <dbReference type="SAM" id="MobiDB-lite"/>
    </source>
</evidence>
<dbReference type="EMBL" id="CAMXCT020004807">
    <property type="protein sequence ID" value="CAL1163811.1"/>
    <property type="molecule type" value="Genomic_DNA"/>
</dbReference>
<accession>A0A9P1GDY5</accession>
<organism evidence="2">
    <name type="scientific">Cladocopium goreaui</name>
    <dbReference type="NCBI Taxonomy" id="2562237"/>
    <lineage>
        <taxon>Eukaryota</taxon>
        <taxon>Sar</taxon>
        <taxon>Alveolata</taxon>
        <taxon>Dinophyceae</taxon>
        <taxon>Suessiales</taxon>
        <taxon>Symbiodiniaceae</taxon>
        <taxon>Cladocopium</taxon>
    </lineage>
</organism>
<evidence type="ECO:0000313" key="4">
    <source>
        <dbReference type="Proteomes" id="UP001152797"/>
    </source>
</evidence>
<gene>
    <name evidence="2" type="ORF">C1SCF055_LOCUS35706</name>
</gene>
<proteinExistence type="predicted"/>
<dbReference type="Proteomes" id="UP001152797">
    <property type="component" value="Unassembled WGS sequence"/>
</dbReference>